<evidence type="ECO:0000259" key="2">
    <source>
        <dbReference type="Pfam" id="PF14338"/>
    </source>
</evidence>
<reference evidence="3 4" key="1">
    <citation type="submission" date="2013-07" db="EMBL/GenBank/DDBJ databases">
        <authorList>
            <person name="Weinstock G."/>
            <person name="Sodergren E."/>
            <person name="Wylie T."/>
            <person name="Fulton L."/>
            <person name="Fulton R."/>
            <person name="Fronick C."/>
            <person name="O'Laughlin M."/>
            <person name="Godfrey J."/>
            <person name="Miner T."/>
            <person name="Herter B."/>
            <person name="Appelbaum E."/>
            <person name="Cordes M."/>
            <person name="Lek S."/>
            <person name="Wollam A."/>
            <person name="Pepin K.H."/>
            <person name="Palsikar V.B."/>
            <person name="Mitreva M."/>
            <person name="Wilson R.K."/>
        </authorList>
    </citation>
    <scope>NUCLEOTIDE SEQUENCE [LARGE SCALE GENOMIC DNA]</scope>
    <source>
        <strain evidence="3 4">ATCC 27760</strain>
    </source>
</reference>
<accession>U2KYG3</accession>
<dbReference type="AlphaFoldDB" id="U2KYG3"/>
<comment type="caution">
    <text evidence="3">The sequence shown here is derived from an EMBL/GenBank/DDBJ whole genome shotgun (WGS) entry which is preliminary data.</text>
</comment>
<dbReference type="Pfam" id="PF14338">
    <property type="entry name" value="Mrr_N"/>
    <property type="match status" value="1"/>
</dbReference>
<dbReference type="InterPro" id="IPR011856">
    <property type="entry name" value="tRNA_endonuc-like_dom_sf"/>
</dbReference>
<proteinExistence type="predicted"/>
<dbReference type="InterPro" id="IPR025745">
    <property type="entry name" value="Mrr-like_N_dom"/>
</dbReference>
<dbReference type="GO" id="GO:0003677">
    <property type="term" value="F:DNA binding"/>
    <property type="evidence" value="ECO:0007669"/>
    <property type="project" value="InterPro"/>
</dbReference>
<evidence type="ECO:0000259" key="1">
    <source>
        <dbReference type="Pfam" id="PF04471"/>
    </source>
</evidence>
<dbReference type="PANTHER" id="PTHR30015:SF7">
    <property type="entry name" value="TYPE IV METHYL-DIRECTED RESTRICTION ENZYME ECOKMRR"/>
    <property type="match status" value="1"/>
</dbReference>
<evidence type="ECO:0000313" key="3">
    <source>
        <dbReference type="EMBL" id="ERJ97337.1"/>
    </source>
</evidence>
<feature type="domain" description="Restriction system protein Mrr-like N-terminal" evidence="2">
    <location>
        <begin position="24"/>
        <end position="99"/>
    </location>
</feature>
<dbReference type="SUPFAM" id="SSF52980">
    <property type="entry name" value="Restriction endonuclease-like"/>
    <property type="match status" value="1"/>
</dbReference>
<name>U2KYG3_9FIRM</name>
<dbReference type="Gene3D" id="3.40.1350.10">
    <property type="match status" value="1"/>
</dbReference>
<dbReference type="eggNOG" id="COG1715">
    <property type="taxonomic scope" value="Bacteria"/>
</dbReference>
<feature type="domain" description="Restriction endonuclease type IV Mrr" evidence="1">
    <location>
        <begin position="152"/>
        <end position="268"/>
    </location>
</feature>
<gene>
    <name evidence="3" type="ORF">RUMCAL_00409</name>
</gene>
<evidence type="ECO:0000313" key="4">
    <source>
        <dbReference type="Proteomes" id="UP000016662"/>
    </source>
</evidence>
<keyword evidence="3" id="KW-0255">Endonuclease</keyword>
<sequence>MVYYNVGGINMSKRKPSLVPDYIDLINPTFKVIKNLGGTATNNQIHDGVVELLHLSKATVTEKHINKNETELIYRLRWVRTAMKKSSVLINRERSIWTILPGYRRVESFDSEQLDFIMKQKQVPTTIPVTISDVINSDPEDTPWITQLQDAIDAMNPYGFETLCKLILEKCGITDVSTTKKAKDGGIDGFGRLKLNTIFSVNIAFQCKHYGGKIGAPAIRNFRGSMSPNIEMGLFITTSGFTQLAIDEANRIDQKTIHLMDGEQIVQYLLDYQIGCKKQEVYIIDEDFFKNL</sequence>
<dbReference type="InterPro" id="IPR052906">
    <property type="entry name" value="Type_IV_Methyl-Rstrct_Enzyme"/>
</dbReference>
<dbReference type="HOGENOM" id="CLU_063822_0_0_9"/>
<dbReference type="PATRIC" id="fig|411473.3.peg.312"/>
<keyword evidence="4" id="KW-1185">Reference proteome</keyword>
<keyword evidence="3" id="KW-0378">Hydrolase</keyword>
<dbReference type="OrthoDB" id="9781481at2"/>
<dbReference type="PANTHER" id="PTHR30015">
    <property type="entry name" value="MRR RESTRICTION SYSTEM PROTEIN"/>
    <property type="match status" value="1"/>
</dbReference>
<dbReference type="GO" id="GO:0009307">
    <property type="term" value="P:DNA restriction-modification system"/>
    <property type="evidence" value="ECO:0007669"/>
    <property type="project" value="InterPro"/>
</dbReference>
<dbReference type="Pfam" id="PF04471">
    <property type="entry name" value="Mrr_cat"/>
    <property type="match status" value="1"/>
</dbReference>
<organism evidence="3 4">
    <name type="scientific">Ruminococcus callidus ATCC 27760</name>
    <dbReference type="NCBI Taxonomy" id="411473"/>
    <lineage>
        <taxon>Bacteria</taxon>
        <taxon>Bacillati</taxon>
        <taxon>Bacillota</taxon>
        <taxon>Clostridia</taxon>
        <taxon>Eubacteriales</taxon>
        <taxon>Oscillospiraceae</taxon>
        <taxon>Ruminococcus</taxon>
    </lineage>
</organism>
<dbReference type="InterPro" id="IPR011335">
    <property type="entry name" value="Restrct_endonuc-II-like"/>
</dbReference>
<dbReference type="EMBL" id="AWVF01000031">
    <property type="protein sequence ID" value="ERJ97337.1"/>
    <property type="molecule type" value="Genomic_DNA"/>
</dbReference>
<dbReference type="InterPro" id="IPR007560">
    <property type="entry name" value="Restrct_endonuc_IV_Mrr"/>
</dbReference>
<dbReference type="Proteomes" id="UP000016662">
    <property type="component" value="Unassembled WGS sequence"/>
</dbReference>
<dbReference type="GO" id="GO:0015666">
    <property type="term" value="F:restriction endodeoxyribonuclease activity"/>
    <property type="evidence" value="ECO:0007669"/>
    <property type="project" value="TreeGrafter"/>
</dbReference>
<keyword evidence="3" id="KW-0540">Nuclease</keyword>
<protein>
    <submittedName>
        <fullName evidence="3">Restriction endonuclease</fullName>
    </submittedName>
</protein>